<dbReference type="Pfam" id="PF00149">
    <property type="entry name" value="Metallophos"/>
    <property type="match status" value="1"/>
</dbReference>
<dbReference type="Gene3D" id="3.60.21.10">
    <property type="match status" value="1"/>
</dbReference>
<dbReference type="InterPro" id="IPR029052">
    <property type="entry name" value="Metallo-depent_PP-like"/>
</dbReference>
<protein>
    <submittedName>
        <fullName evidence="4">Transmembrane protein with metallophosphoesterase domain-related</fullName>
    </submittedName>
</protein>
<comment type="caution">
    <text evidence="4">The sequence shown here is derived from an EMBL/GenBank/DDBJ whole genome shotgun (WGS) entry which is preliminary data.</text>
</comment>
<keyword evidence="2" id="KW-1133">Transmembrane helix</keyword>
<feature type="transmembrane region" description="Helical" evidence="2">
    <location>
        <begin position="75"/>
        <end position="98"/>
    </location>
</feature>
<sequence length="483" mass="56343">MLSFFGIISFGFSFVLYFLFKFIEKKFNIESNKRRLFRLNWFSALFYNTIFDQALSKEGKFRFSFLPPDRDSLLVGVVHYYFVFCVFIIYLRVALILLRLNKGWIYRTLVGVPSHFIRSITLTGLPYFLMARTIFLQYRLPRNYLPFLLAIYIPIFMVVGLFQMWIPGSIHLEVYFDPQSDNGNKIVRGNKQYTRKLGKGMLANQKKNTPQTIRELNEDLFQSDLSSHESVDQFLGHSTESRSNETELDNEKKEIANSKTHLLNKSKSKRKQKTEAKINQLRICQITDPHLGVLMTKKRLYRICQKIVSCAPDLVFLTGDYLTFETCNTRGLEGLEYGLSPLRKIKSRCFAVLGNHDMEKLDGVIQIFKNLGIALLRNEQRFLKINDQIIQLIGVDWFRPKKRVIQSLMEEQFPIKSNIDLRVILSHHPSVWKYIDNNDKSITFSGHTHGGVWGFGFLGMIGSALRLFVLDEGVSFYHLFFEF</sequence>
<reference evidence="4" key="1">
    <citation type="submission" date="2022-08" db="EMBL/GenBank/DDBJ databases">
        <title>Novel sulphate-reducing endosymbionts in the free-living metamonad Anaeramoeba.</title>
        <authorList>
            <person name="Jerlstrom-Hultqvist J."/>
            <person name="Cepicka I."/>
            <person name="Gallot-Lavallee L."/>
            <person name="Salas-Leiva D."/>
            <person name="Curtis B.A."/>
            <person name="Zahonova K."/>
            <person name="Pipaliya S."/>
            <person name="Dacks J."/>
            <person name="Roger A.J."/>
        </authorList>
    </citation>
    <scope>NUCLEOTIDE SEQUENCE</scope>
    <source>
        <strain evidence="4">Busselton2</strain>
    </source>
</reference>
<name>A0AAV7Z8V2_9EUKA</name>
<keyword evidence="2" id="KW-0472">Membrane</keyword>
<dbReference type="EMBL" id="JANTQA010000033">
    <property type="protein sequence ID" value="KAJ3437494.1"/>
    <property type="molecule type" value="Genomic_DNA"/>
</dbReference>
<evidence type="ECO:0000256" key="2">
    <source>
        <dbReference type="SAM" id="Phobius"/>
    </source>
</evidence>
<dbReference type="InterPro" id="IPR004843">
    <property type="entry name" value="Calcineurin-like_PHP"/>
</dbReference>
<dbReference type="SUPFAM" id="SSF56300">
    <property type="entry name" value="Metallo-dependent phosphatases"/>
    <property type="match status" value="1"/>
</dbReference>
<dbReference type="PANTHER" id="PTHR31302:SF21">
    <property type="entry name" value="CALCINEURIN-LIKE PHOSPHOESTERASE DOMAIN-CONTAINING PROTEIN"/>
    <property type="match status" value="1"/>
</dbReference>
<dbReference type="InterPro" id="IPR051158">
    <property type="entry name" value="Metallophosphoesterase_sf"/>
</dbReference>
<dbReference type="GO" id="GO:0016787">
    <property type="term" value="F:hydrolase activity"/>
    <property type="evidence" value="ECO:0007669"/>
    <property type="project" value="InterPro"/>
</dbReference>
<organism evidence="4 5">
    <name type="scientific">Anaeramoeba flamelloides</name>
    <dbReference type="NCBI Taxonomy" id="1746091"/>
    <lineage>
        <taxon>Eukaryota</taxon>
        <taxon>Metamonada</taxon>
        <taxon>Anaeramoebidae</taxon>
        <taxon>Anaeramoeba</taxon>
    </lineage>
</organism>
<proteinExistence type="predicted"/>
<keyword evidence="2 4" id="KW-0812">Transmembrane</keyword>
<dbReference type="Proteomes" id="UP001146793">
    <property type="component" value="Unassembled WGS sequence"/>
</dbReference>
<dbReference type="PANTHER" id="PTHR31302">
    <property type="entry name" value="TRANSMEMBRANE PROTEIN WITH METALLOPHOSPHOESTERASE DOMAIN-RELATED"/>
    <property type="match status" value="1"/>
</dbReference>
<evidence type="ECO:0000313" key="4">
    <source>
        <dbReference type="EMBL" id="KAJ3437494.1"/>
    </source>
</evidence>
<feature type="transmembrane region" description="Helical" evidence="2">
    <location>
        <begin position="6"/>
        <end position="24"/>
    </location>
</feature>
<feature type="compositionally biased region" description="Basic and acidic residues" evidence="1">
    <location>
        <begin position="239"/>
        <end position="256"/>
    </location>
</feature>
<gene>
    <name evidence="4" type="ORF">M0812_16657</name>
</gene>
<feature type="transmembrane region" description="Helical" evidence="2">
    <location>
        <begin position="36"/>
        <end position="55"/>
    </location>
</feature>
<feature type="transmembrane region" description="Helical" evidence="2">
    <location>
        <begin position="144"/>
        <end position="166"/>
    </location>
</feature>
<evidence type="ECO:0000259" key="3">
    <source>
        <dbReference type="Pfam" id="PF00149"/>
    </source>
</evidence>
<feature type="domain" description="Calcineurin-like phosphoesterase" evidence="3">
    <location>
        <begin position="281"/>
        <end position="450"/>
    </location>
</feature>
<dbReference type="AlphaFoldDB" id="A0AAV7Z8V2"/>
<evidence type="ECO:0000313" key="5">
    <source>
        <dbReference type="Proteomes" id="UP001146793"/>
    </source>
</evidence>
<accession>A0AAV7Z8V2</accession>
<feature type="compositionally biased region" description="Basic residues" evidence="1">
    <location>
        <begin position="262"/>
        <end position="272"/>
    </location>
</feature>
<feature type="region of interest" description="Disordered" evidence="1">
    <location>
        <begin position="234"/>
        <end position="274"/>
    </location>
</feature>
<evidence type="ECO:0000256" key="1">
    <source>
        <dbReference type="SAM" id="MobiDB-lite"/>
    </source>
</evidence>